<evidence type="ECO:0000313" key="2">
    <source>
        <dbReference type="Proteomes" id="UP000636661"/>
    </source>
</evidence>
<reference evidence="1" key="1">
    <citation type="journal article" date="2014" name="Int. J. Syst. Evol. Microbiol.">
        <title>Complete genome sequence of Corynebacterium casei LMG S-19264T (=DSM 44701T), isolated from a smear-ripened cheese.</title>
        <authorList>
            <consortium name="US DOE Joint Genome Institute (JGI-PGF)"/>
            <person name="Walter F."/>
            <person name="Albersmeier A."/>
            <person name="Kalinowski J."/>
            <person name="Ruckert C."/>
        </authorList>
    </citation>
    <scope>NUCLEOTIDE SEQUENCE</scope>
    <source>
        <strain evidence="1">JCM 4391</strain>
    </source>
</reference>
<gene>
    <name evidence="1" type="ORF">GCM10010274_64630</name>
</gene>
<keyword evidence="2" id="KW-1185">Reference proteome</keyword>
<comment type="caution">
    <text evidence="1">The sequence shown here is derived from an EMBL/GenBank/DDBJ whole genome shotgun (WGS) entry which is preliminary data.</text>
</comment>
<dbReference type="EMBL" id="BMTP01000030">
    <property type="protein sequence ID" value="GGU67213.1"/>
    <property type="molecule type" value="Genomic_DNA"/>
</dbReference>
<name>A0A918I5W8_9ACTN</name>
<organism evidence="1 2">
    <name type="scientific">Streptomyces lavendofoliae</name>
    <dbReference type="NCBI Taxonomy" id="67314"/>
    <lineage>
        <taxon>Bacteria</taxon>
        <taxon>Bacillati</taxon>
        <taxon>Actinomycetota</taxon>
        <taxon>Actinomycetes</taxon>
        <taxon>Kitasatosporales</taxon>
        <taxon>Streptomycetaceae</taxon>
        <taxon>Streptomyces</taxon>
    </lineage>
</organism>
<dbReference type="Proteomes" id="UP000636661">
    <property type="component" value="Unassembled WGS sequence"/>
</dbReference>
<proteinExistence type="predicted"/>
<accession>A0A918I5W8</accession>
<protein>
    <submittedName>
        <fullName evidence="1">Uncharacterized protein</fullName>
    </submittedName>
</protein>
<reference evidence="1" key="2">
    <citation type="submission" date="2020-09" db="EMBL/GenBank/DDBJ databases">
        <authorList>
            <person name="Sun Q."/>
            <person name="Ohkuma M."/>
        </authorList>
    </citation>
    <scope>NUCLEOTIDE SEQUENCE</scope>
    <source>
        <strain evidence="1">JCM 4391</strain>
    </source>
</reference>
<sequence>MGGLAVGAGLAHTAPAPAGRRDATLTGRVLYVPARSVPRPRLHPGDQRGRAERTVTMTFIEPGLSVRNGFAEGPLADAALSRAARAGQLLDELQEQASTMTDGQLRDGVHRALRRFTQEQPPTCQVDSITALIRRGVRIDWPVSDRLPCA</sequence>
<evidence type="ECO:0000313" key="1">
    <source>
        <dbReference type="EMBL" id="GGU67213.1"/>
    </source>
</evidence>
<dbReference type="AlphaFoldDB" id="A0A918I5W8"/>